<reference evidence="2 3" key="1">
    <citation type="submission" date="2023-03" db="EMBL/GenBank/DDBJ databases">
        <title>Complete genome sequence of Tepidibacter sp. SWIR-1, isolated from a deep-sea hydrothermal vent.</title>
        <authorList>
            <person name="Li X."/>
        </authorList>
    </citation>
    <scope>NUCLEOTIDE SEQUENCE [LARGE SCALE GENOMIC DNA]</scope>
    <source>
        <strain evidence="2 3">SWIR-1</strain>
        <plasmid evidence="2 3">unnamed1</plasmid>
    </source>
</reference>
<dbReference type="InterPro" id="IPR040198">
    <property type="entry name" value="Fido_containing"/>
</dbReference>
<geneLocation type="plasmid" evidence="2 3">
    <name>unnamed1</name>
</geneLocation>
<dbReference type="InterPro" id="IPR003812">
    <property type="entry name" value="Fido"/>
</dbReference>
<dbReference type="InterPro" id="IPR036597">
    <property type="entry name" value="Fido-like_dom_sf"/>
</dbReference>
<keyword evidence="2" id="KW-0614">Plasmid</keyword>
<dbReference type="RefSeq" id="WP_277734838.1">
    <property type="nucleotide sequence ID" value="NZ_CP120734.1"/>
</dbReference>
<dbReference type="EMBL" id="CP120734">
    <property type="protein sequence ID" value="WFD12435.1"/>
    <property type="molecule type" value="Genomic_DNA"/>
</dbReference>
<feature type="domain" description="Fido" evidence="1">
    <location>
        <begin position="20"/>
        <end position="92"/>
    </location>
</feature>
<dbReference type="Gene3D" id="1.10.3290.10">
    <property type="entry name" value="Fido-like domain"/>
    <property type="match status" value="1"/>
</dbReference>
<organism evidence="2 3">
    <name type="scientific">Tepidibacter hydrothermalis</name>
    <dbReference type="NCBI Taxonomy" id="3036126"/>
    <lineage>
        <taxon>Bacteria</taxon>
        <taxon>Bacillati</taxon>
        <taxon>Bacillota</taxon>
        <taxon>Clostridia</taxon>
        <taxon>Peptostreptococcales</taxon>
        <taxon>Peptostreptococcaceae</taxon>
        <taxon>Tepidibacter</taxon>
    </lineage>
</organism>
<proteinExistence type="predicted"/>
<gene>
    <name evidence="2" type="ORF">P4S50_20085</name>
</gene>
<keyword evidence="3" id="KW-1185">Reference proteome</keyword>
<sequence>MNHKEAILYVEDIVRKNEPFCEWQINNIHRLVLKAIDDEYAGVYIDQKVIIAGAKYEPLEPMLIKEEMERLIDWYNNESQTLHLIQRAALVLLIKYIQQTKMMIV</sequence>
<evidence type="ECO:0000259" key="1">
    <source>
        <dbReference type="Pfam" id="PF02661"/>
    </source>
</evidence>
<dbReference type="SUPFAM" id="SSF140931">
    <property type="entry name" value="Fic-like"/>
    <property type="match status" value="1"/>
</dbReference>
<evidence type="ECO:0000313" key="3">
    <source>
        <dbReference type="Proteomes" id="UP001222800"/>
    </source>
</evidence>
<name>A0ABY8ELM6_9FIRM</name>
<accession>A0ABY8ELM6</accession>
<protein>
    <submittedName>
        <fullName evidence="2">Fic family protein</fullName>
    </submittedName>
</protein>
<evidence type="ECO:0000313" key="2">
    <source>
        <dbReference type="EMBL" id="WFD12435.1"/>
    </source>
</evidence>
<dbReference type="PANTHER" id="PTHR13504:SF38">
    <property type="entry name" value="FIDO DOMAIN-CONTAINING PROTEIN"/>
    <property type="match status" value="1"/>
</dbReference>
<dbReference type="Pfam" id="PF02661">
    <property type="entry name" value="Fic"/>
    <property type="match status" value="1"/>
</dbReference>
<dbReference type="PANTHER" id="PTHR13504">
    <property type="entry name" value="FIDO DOMAIN-CONTAINING PROTEIN DDB_G0283145"/>
    <property type="match status" value="1"/>
</dbReference>
<dbReference type="Proteomes" id="UP001222800">
    <property type="component" value="Plasmid unnamed1"/>
</dbReference>